<dbReference type="AlphaFoldDB" id="D7CNG6"/>
<dbReference type="GO" id="GO:0009372">
    <property type="term" value="P:quorum sensing"/>
    <property type="evidence" value="ECO:0007669"/>
    <property type="project" value="UniProtKB-KW"/>
</dbReference>
<dbReference type="STRING" id="643648.Slip_1488"/>
<dbReference type="RefSeq" id="WP_013175653.1">
    <property type="nucleotide sequence ID" value="NC_014220.1"/>
</dbReference>
<keyword evidence="1" id="KW-1003">Cell membrane</keyword>
<keyword evidence="10" id="KW-1185">Reference proteome</keyword>
<dbReference type="GO" id="GO:0008233">
    <property type="term" value="F:peptidase activity"/>
    <property type="evidence" value="ECO:0007669"/>
    <property type="project" value="UniProtKB-KW"/>
</dbReference>
<evidence type="ECO:0000313" key="10">
    <source>
        <dbReference type="Proteomes" id="UP000000378"/>
    </source>
</evidence>
<evidence type="ECO:0000256" key="7">
    <source>
        <dbReference type="ARBA" id="ARBA00023136"/>
    </source>
</evidence>
<keyword evidence="4 8" id="KW-0812">Transmembrane</keyword>
<keyword evidence="2" id="KW-0673">Quorum sensing</keyword>
<evidence type="ECO:0000256" key="2">
    <source>
        <dbReference type="ARBA" id="ARBA00022654"/>
    </source>
</evidence>
<keyword evidence="3" id="KW-0645">Protease</keyword>
<feature type="transmembrane region" description="Helical" evidence="8">
    <location>
        <begin position="77"/>
        <end position="96"/>
    </location>
</feature>
<feature type="transmembrane region" description="Helical" evidence="8">
    <location>
        <begin position="102"/>
        <end position="124"/>
    </location>
</feature>
<feature type="transmembrane region" description="Helical" evidence="8">
    <location>
        <begin position="36"/>
        <end position="65"/>
    </location>
</feature>
<evidence type="ECO:0000256" key="8">
    <source>
        <dbReference type="SAM" id="Phobius"/>
    </source>
</evidence>
<organism evidence="9 10">
    <name type="scientific">Syntrophothermus lipocalidus (strain DSM 12680 / TGB-C1)</name>
    <dbReference type="NCBI Taxonomy" id="643648"/>
    <lineage>
        <taxon>Bacteria</taxon>
        <taxon>Bacillati</taxon>
        <taxon>Bacillota</taxon>
        <taxon>Clostridia</taxon>
        <taxon>Eubacteriales</taxon>
        <taxon>Syntrophomonadaceae</taxon>
        <taxon>Syntrophothermus</taxon>
    </lineage>
</organism>
<evidence type="ECO:0000313" key="9">
    <source>
        <dbReference type="EMBL" id="ADI02251.1"/>
    </source>
</evidence>
<feature type="transmembrane region" description="Helical" evidence="8">
    <location>
        <begin position="168"/>
        <end position="189"/>
    </location>
</feature>
<dbReference type="Proteomes" id="UP000000378">
    <property type="component" value="Chromosome"/>
</dbReference>
<evidence type="ECO:0000256" key="4">
    <source>
        <dbReference type="ARBA" id="ARBA00022692"/>
    </source>
</evidence>
<reference evidence="10" key="1">
    <citation type="journal article" date="2010" name="Stand. Genomic Sci.">
        <title>Complete genome sequence of Syntrophothermus lipocalidus type strain (TGB-C1T).</title>
        <authorList>
            <consortium name="US DOE Joint Genome Institute (JGI-PGF)"/>
            <person name="Djao O."/>
            <person name="Zhang X."/>
            <person name="Lucas S."/>
            <person name="Lapidus A."/>
            <person name="Glavina Del Rio T."/>
            <person name="Nolan M."/>
            <person name="Tice H."/>
            <person name="Cheng J."/>
            <person name="Han C."/>
            <person name="Tapia R."/>
            <person name="Goodwin L."/>
            <person name="Pitluck S."/>
            <person name="Liolios K."/>
            <person name="Ivanova N."/>
            <person name="Mavromatis K."/>
            <person name="Mikhailova N."/>
            <person name="Ovchinnikova G."/>
            <person name="Pati A."/>
            <person name="Brambilla E."/>
            <person name="Chen A."/>
            <person name="Palaniappan K."/>
            <person name="Land M."/>
            <person name="Hauser L."/>
            <person name="Chang Y."/>
            <person name="Jeffries C."/>
            <person name="Rohde M."/>
            <person name="Sikorski J."/>
            <person name="Spring S."/>
            <person name="Goker M."/>
            <person name="Detter J."/>
            <person name="Woyke T."/>
            <person name="Bristow J."/>
            <person name="Eisen J."/>
            <person name="Markowitz V."/>
            <person name="Hugenholtz P."/>
            <person name="Kyrpides N."/>
            <person name="Klenk H."/>
        </authorList>
    </citation>
    <scope>NUCLEOTIDE SEQUENCE [LARGE SCALE GENOMIC DNA]</scope>
    <source>
        <strain evidence="10">DSM 12680 / TGB-C1</strain>
    </source>
</reference>
<evidence type="ECO:0000256" key="5">
    <source>
        <dbReference type="ARBA" id="ARBA00022801"/>
    </source>
</evidence>
<dbReference type="SMART" id="SM00793">
    <property type="entry name" value="AgrB"/>
    <property type="match status" value="1"/>
</dbReference>
<dbReference type="GO" id="GO:0006508">
    <property type="term" value="P:proteolysis"/>
    <property type="evidence" value="ECO:0007669"/>
    <property type="project" value="UniProtKB-KW"/>
</dbReference>
<keyword evidence="5" id="KW-0378">Hydrolase</keyword>
<evidence type="ECO:0000256" key="6">
    <source>
        <dbReference type="ARBA" id="ARBA00022989"/>
    </source>
</evidence>
<dbReference type="eggNOG" id="COG4512">
    <property type="taxonomic scope" value="Bacteria"/>
</dbReference>
<keyword evidence="7 8" id="KW-0472">Membrane</keyword>
<accession>D7CNG6</accession>
<dbReference type="HOGENOM" id="CLU_098969_0_0_9"/>
<reference evidence="9 10" key="2">
    <citation type="journal article" date="2010" name="Stand. Genomic Sci.">
        <title>Complete genome sequence of Syntrophothermus lipocalidus type strain (TGB-C1).</title>
        <authorList>
            <person name="Djao O.D."/>
            <person name="Zhang X."/>
            <person name="Lucas S."/>
            <person name="Lapidus A."/>
            <person name="Del Rio T.G."/>
            <person name="Nolan M."/>
            <person name="Tice H."/>
            <person name="Cheng J.F."/>
            <person name="Han C."/>
            <person name="Tapia R."/>
            <person name="Goodwin L."/>
            <person name="Pitluck S."/>
            <person name="Liolios K."/>
            <person name="Ivanova N."/>
            <person name="Mavromatis K."/>
            <person name="Mikhailova N."/>
            <person name="Ovchinnikova G."/>
            <person name="Pati A."/>
            <person name="Brambilla E."/>
            <person name="Chen A."/>
            <person name="Palaniappan K."/>
            <person name="Land M."/>
            <person name="Hauser L."/>
            <person name="Chang Y.J."/>
            <person name="Jeffries C.D."/>
            <person name="Rohde M."/>
            <person name="Sikorski J."/>
            <person name="Spring S."/>
            <person name="Goker M."/>
            <person name="Detter J.C."/>
            <person name="Woyke T."/>
            <person name="Bristow J."/>
            <person name="Eisen J.A."/>
            <person name="Markowitz V."/>
            <person name="Hugenholtz P."/>
            <person name="Kyrpides N.C."/>
            <person name="Klenk H.P."/>
        </authorList>
    </citation>
    <scope>NUCLEOTIDE SEQUENCE [LARGE SCALE GENOMIC DNA]</scope>
    <source>
        <strain evidence="10">DSM 12680 / TGB-C1</strain>
    </source>
</reference>
<name>D7CNG6_SYNLT</name>
<dbReference type="OrthoDB" id="2854767at2"/>
<evidence type="ECO:0000256" key="3">
    <source>
        <dbReference type="ARBA" id="ARBA00022670"/>
    </source>
</evidence>
<feature type="transmembrane region" description="Helical" evidence="8">
    <location>
        <begin position="145"/>
        <end position="162"/>
    </location>
</feature>
<gene>
    <name evidence="9" type="ordered locus">Slip_1488</name>
</gene>
<dbReference type="Pfam" id="PF04647">
    <property type="entry name" value="AgrB"/>
    <property type="match status" value="1"/>
</dbReference>
<dbReference type="EMBL" id="CP002048">
    <property type="protein sequence ID" value="ADI02251.1"/>
    <property type="molecule type" value="Genomic_DNA"/>
</dbReference>
<dbReference type="KEGG" id="slp:Slip_1488"/>
<proteinExistence type="predicted"/>
<keyword evidence="6 8" id="KW-1133">Transmembrane helix</keyword>
<sequence>MRPLMVRLAARLAQQTGTPCDIQLVAYGLEILVDGIIQVLAILILALILGVLKPVALVMTVAMVYRRFSGGVHCTGFYRCMTTSAVVFLGLGYLAIQLAATNYAYVFQGFAVIASSFAAVKWAPGDNPVKPITTEAKKSELKQKSLLTVVGVALIALANWYWSLFSPLTLTAITLGLLWQSFTITPWGYRLIGWGDRILTGVRVPERGGE</sequence>
<protein>
    <submittedName>
        <fullName evidence="9">Accessory gene regulator B</fullName>
    </submittedName>
</protein>
<dbReference type="GO" id="GO:0016020">
    <property type="term" value="C:membrane"/>
    <property type="evidence" value="ECO:0007669"/>
    <property type="project" value="InterPro"/>
</dbReference>
<evidence type="ECO:0000256" key="1">
    <source>
        <dbReference type="ARBA" id="ARBA00022475"/>
    </source>
</evidence>
<dbReference type="InterPro" id="IPR006741">
    <property type="entry name" value="AgrB"/>
</dbReference>